<accession>A0AAE3GVC1</accession>
<keyword evidence="2" id="KW-1185">Reference proteome</keyword>
<dbReference type="Proteomes" id="UP001204953">
    <property type="component" value="Unassembled WGS sequence"/>
</dbReference>
<reference evidence="1" key="1">
    <citation type="submission" date="2022-06" db="EMBL/GenBank/DDBJ databases">
        <title>New cyanobacteria of genus Symplocastrum in benthos of Lake Baikal.</title>
        <authorList>
            <person name="Sorokovikova E."/>
            <person name="Tikhonova I."/>
            <person name="Krasnopeev A."/>
            <person name="Evseev P."/>
            <person name="Gladkikh A."/>
            <person name="Belykh O."/>
        </authorList>
    </citation>
    <scope>NUCLEOTIDE SEQUENCE</scope>
    <source>
        <strain evidence="1">BBK-W-15</strain>
    </source>
</reference>
<sequence>MAEITLDETKLKELLKAAIIEILQEQKEEFSELLLSSLEDIGMKNAIKLGENTEPVSRDEIFKILKNQP</sequence>
<name>A0AAE3GVC1_9CYAN</name>
<comment type="caution">
    <text evidence="1">The sequence shown here is derived from an EMBL/GenBank/DDBJ whole genome shotgun (WGS) entry which is preliminary data.</text>
</comment>
<dbReference type="RefSeq" id="WP_254013765.1">
    <property type="nucleotide sequence ID" value="NZ_JAMZMM010000269.1"/>
</dbReference>
<dbReference type="EMBL" id="JAMZMM010000269">
    <property type="protein sequence ID" value="MCP2731019.1"/>
    <property type="molecule type" value="Genomic_DNA"/>
</dbReference>
<gene>
    <name evidence="1" type="ORF">NJ959_21565</name>
</gene>
<evidence type="ECO:0000313" key="1">
    <source>
        <dbReference type="EMBL" id="MCP2731019.1"/>
    </source>
</evidence>
<protein>
    <submittedName>
        <fullName evidence="1">Uncharacterized protein</fullName>
    </submittedName>
</protein>
<proteinExistence type="predicted"/>
<dbReference type="InterPro" id="IPR057930">
    <property type="entry name" value="Antitoxin_put"/>
</dbReference>
<dbReference type="Pfam" id="PF25734">
    <property type="entry name" value="RelB_like_antitoxin"/>
    <property type="match status" value="1"/>
</dbReference>
<dbReference type="AlphaFoldDB" id="A0AAE3GVC1"/>
<organism evidence="1 2">
    <name type="scientific">Limnofasciculus baicalensis BBK-W-15</name>
    <dbReference type="NCBI Taxonomy" id="2699891"/>
    <lineage>
        <taxon>Bacteria</taxon>
        <taxon>Bacillati</taxon>
        <taxon>Cyanobacteriota</taxon>
        <taxon>Cyanophyceae</taxon>
        <taxon>Coleofasciculales</taxon>
        <taxon>Coleofasciculaceae</taxon>
        <taxon>Limnofasciculus</taxon>
        <taxon>Limnofasciculus baicalensis</taxon>
    </lineage>
</organism>
<evidence type="ECO:0000313" key="2">
    <source>
        <dbReference type="Proteomes" id="UP001204953"/>
    </source>
</evidence>